<gene>
    <name evidence="2" type="ORF">PFISCL1PPCAC_26825</name>
</gene>
<proteinExistence type="predicted"/>
<reference evidence="2" key="1">
    <citation type="submission" date="2023-10" db="EMBL/GenBank/DDBJ databases">
        <title>Genome assembly of Pristionchus species.</title>
        <authorList>
            <person name="Yoshida K."/>
            <person name="Sommer R.J."/>
        </authorList>
    </citation>
    <scope>NUCLEOTIDE SEQUENCE</scope>
    <source>
        <strain evidence="2">RS5133</strain>
    </source>
</reference>
<keyword evidence="3" id="KW-1185">Reference proteome</keyword>
<protein>
    <recommendedName>
        <fullName evidence="4">Secreted protein</fullName>
    </recommendedName>
</protein>
<dbReference type="EMBL" id="BTSY01000007">
    <property type="protein sequence ID" value="GMT35528.1"/>
    <property type="molecule type" value="Genomic_DNA"/>
</dbReference>
<evidence type="ECO:0000313" key="3">
    <source>
        <dbReference type="Proteomes" id="UP001432322"/>
    </source>
</evidence>
<keyword evidence="1" id="KW-0732">Signal</keyword>
<evidence type="ECO:0000256" key="1">
    <source>
        <dbReference type="SAM" id="SignalP"/>
    </source>
</evidence>
<name>A0AAV5WXT4_9BILA</name>
<evidence type="ECO:0008006" key="4">
    <source>
        <dbReference type="Google" id="ProtNLM"/>
    </source>
</evidence>
<feature type="non-terminal residue" evidence="2">
    <location>
        <position position="104"/>
    </location>
</feature>
<feature type="non-terminal residue" evidence="2">
    <location>
        <position position="1"/>
    </location>
</feature>
<dbReference type="Proteomes" id="UP001432322">
    <property type="component" value="Unassembled WGS sequence"/>
</dbReference>
<sequence length="104" mass="11927">RMKLVVFLALSAIFLASIDCKKVKKAKVTKEEQHSHPGEVVDSPFLASHFVRPKQLQQHSKYDKCKQECARIKEQEDMQLYLVQLREELAAAEAMIAEEEALTQ</sequence>
<comment type="caution">
    <text evidence="2">The sequence shown here is derived from an EMBL/GenBank/DDBJ whole genome shotgun (WGS) entry which is preliminary data.</text>
</comment>
<accession>A0AAV5WXT4</accession>
<feature type="signal peptide" evidence="1">
    <location>
        <begin position="1"/>
        <end position="20"/>
    </location>
</feature>
<organism evidence="2 3">
    <name type="scientific">Pristionchus fissidentatus</name>
    <dbReference type="NCBI Taxonomy" id="1538716"/>
    <lineage>
        <taxon>Eukaryota</taxon>
        <taxon>Metazoa</taxon>
        <taxon>Ecdysozoa</taxon>
        <taxon>Nematoda</taxon>
        <taxon>Chromadorea</taxon>
        <taxon>Rhabditida</taxon>
        <taxon>Rhabditina</taxon>
        <taxon>Diplogasteromorpha</taxon>
        <taxon>Diplogasteroidea</taxon>
        <taxon>Neodiplogasteridae</taxon>
        <taxon>Pristionchus</taxon>
    </lineage>
</organism>
<feature type="chain" id="PRO_5043551664" description="Secreted protein" evidence="1">
    <location>
        <begin position="21"/>
        <end position="104"/>
    </location>
</feature>
<evidence type="ECO:0000313" key="2">
    <source>
        <dbReference type="EMBL" id="GMT35528.1"/>
    </source>
</evidence>
<dbReference type="AlphaFoldDB" id="A0AAV5WXT4"/>